<dbReference type="RefSeq" id="WP_004293059.1">
    <property type="nucleotide sequence ID" value="NZ_CP072227.1"/>
</dbReference>
<organism evidence="10 14">
    <name type="scientific">Bacteroides eggerthii</name>
    <dbReference type="NCBI Taxonomy" id="28111"/>
    <lineage>
        <taxon>Bacteria</taxon>
        <taxon>Pseudomonadati</taxon>
        <taxon>Bacteroidota</taxon>
        <taxon>Bacteroidia</taxon>
        <taxon>Bacteroidales</taxon>
        <taxon>Bacteroidaceae</taxon>
        <taxon>Bacteroides</taxon>
    </lineage>
</organism>
<dbReference type="InterPro" id="IPR013320">
    <property type="entry name" value="ConA-like_dom_sf"/>
</dbReference>
<dbReference type="Pfam" id="PF04616">
    <property type="entry name" value="Glyco_hydro_43"/>
    <property type="match status" value="1"/>
</dbReference>
<evidence type="ECO:0000313" key="14">
    <source>
        <dbReference type="Proteomes" id="UP000679226"/>
    </source>
</evidence>
<dbReference type="PANTHER" id="PTHR42812">
    <property type="entry name" value="BETA-XYLOSIDASE"/>
    <property type="match status" value="1"/>
</dbReference>
<comment type="similarity">
    <text evidence="1 6">Belongs to the glycosyl hydrolase 43 family.</text>
</comment>
<evidence type="ECO:0000256" key="5">
    <source>
        <dbReference type="PIRSR" id="PIRSR606710-2"/>
    </source>
</evidence>
<reference evidence="11 12" key="1">
    <citation type="submission" date="2018-08" db="EMBL/GenBank/DDBJ databases">
        <title>A genome reference for cultivated species of the human gut microbiota.</title>
        <authorList>
            <person name="Zou Y."/>
            <person name="Xue W."/>
            <person name="Luo G."/>
        </authorList>
    </citation>
    <scope>NUCLEOTIDE SEQUENCE [LARGE SCALE GENOMIC DNA]</scope>
    <source>
        <strain evidence="11 12">AM26-26AC</strain>
    </source>
</reference>
<evidence type="ECO:0000259" key="8">
    <source>
        <dbReference type="Pfam" id="PF17851"/>
    </source>
</evidence>
<keyword evidence="2 6" id="KW-0378">Hydrolase</keyword>
<dbReference type="EC" id="3.2.1.55" evidence="10"/>
<dbReference type="InterPro" id="IPR051795">
    <property type="entry name" value="Glycosyl_Hydrlase_43"/>
</dbReference>
<feature type="signal peptide" evidence="7">
    <location>
        <begin position="1"/>
        <end position="24"/>
    </location>
</feature>
<dbReference type="Proteomes" id="UP000283538">
    <property type="component" value="Unassembled WGS sequence"/>
</dbReference>
<keyword evidence="7" id="KW-0732">Signal</keyword>
<dbReference type="Pfam" id="PF17851">
    <property type="entry name" value="GH43_C2"/>
    <property type="match status" value="1"/>
</dbReference>
<evidence type="ECO:0000313" key="13">
    <source>
        <dbReference type="Proteomes" id="UP000520291"/>
    </source>
</evidence>
<dbReference type="Proteomes" id="UP000520291">
    <property type="component" value="Unassembled WGS sequence"/>
</dbReference>
<dbReference type="AlphaFoldDB" id="A0A415RUQ8"/>
<gene>
    <name evidence="11" type="ORF">DW701_01615</name>
    <name evidence="9" type="ORF">HF841_01145</name>
    <name evidence="10" type="ORF">INE88_01438</name>
</gene>
<dbReference type="InterPro" id="IPR023296">
    <property type="entry name" value="Glyco_hydro_beta-prop_sf"/>
</dbReference>
<evidence type="ECO:0000256" key="1">
    <source>
        <dbReference type="ARBA" id="ARBA00009865"/>
    </source>
</evidence>
<protein>
    <submittedName>
        <fullName evidence="9">Glycoside hydrolase family 43 protein</fullName>
    </submittedName>
    <submittedName>
        <fullName evidence="10">Non-reducing end alpha-L-arabinofuranosidase BoGH43B</fullName>
        <ecNumber evidence="10">3.2.1.55</ecNumber>
    </submittedName>
</protein>
<evidence type="ECO:0000256" key="2">
    <source>
        <dbReference type="ARBA" id="ARBA00022801"/>
    </source>
</evidence>
<dbReference type="PANTHER" id="PTHR42812:SF12">
    <property type="entry name" value="BETA-XYLOSIDASE-RELATED"/>
    <property type="match status" value="1"/>
</dbReference>
<evidence type="ECO:0000313" key="9">
    <source>
        <dbReference type="EMBL" id="NME84646.1"/>
    </source>
</evidence>
<evidence type="ECO:0000256" key="4">
    <source>
        <dbReference type="PIRSR" id="PIRSR606710-1"/>
    </source>
</evidence>
<sequence>MNKTNWARMCLALLLLIFSFNVSAQKTFKNPILPGFHPDPSICRVENDYYMVTSSFEWFPGLPIFHSKDLVNWEQIGHVLDRPSQLQMKDGLKASNGLWAPTIRYHQGTYYVICTATGCGGNFFVTADSPEGPYSEPIFIKDAPGIDPSLFFDEDGTMWYCGSINGDNKIPPRRYPAEDRIYVQQLDPSTGQFIGERHIVSSGYAINSPYAEAPHIYKIKGKYYLMIAEGGTWENHAVSVFTADNIVGPYTPFICNPVLTHRHLGNDIDITTIGHADLVQTQNGDWYSVMLGVRPVNGFNMLGRETFLTPVEFQGEQPIFNPGVGRVLMEEQFPKLPECPVIKPDNRDEFNGQSLAYCWNFLRTPFEKWYELKDSKLQINLRPQRVSELVNPSLIARRVEHHKFYTACAMQFNPTKSNEEAGMVIMQNDRFHYRLTIVGKGDTPRELRLIQVKNGKEAILAHVPYRADNVILSIQGDGLKYAFYYGETNENMRALCEEMDATVCSTNVARGFIGPYVGMYASSNGEVSKRKATFSWFEYAGF</sequence>
<dbReference type="GO" id="GO:0005975">
    <property type="term" value="P:carbohydrate metabolic process"/>
    <property type="evidence" value="ECO:0007669"/>
    <property type="project" value="InterPro"/>
</dbReference>
<feature type="domain" description="Beta-xylosidase C-terminal Concanavalin A-like" evidence="8">
    <location>
        <begin position="347"/>
        <end position="539"/>
    </location>
</feature>
<dbReference type="InterPro" id="IPR041542">
    <property type="entry name" value="GH43_C2"/>
</dbReference>
<feature type="chain" id="PRO_5041085521" evidence="7">
    <location>
        <begin position="25"/>
        <end position="542"/>
    </location>
</feature>
<feature type="active site" description="Proton donor" evidence="4">
    <location>
        <position position="212"/>
    </location>
</feature>
<dbReference type="GO" id="GO:0046556">
    <property type="term" value="F:alpha-L-arabinofuranosidase activity"/>
    <property type="evidence" value="ECO:0007669"/>
    <property type="project" value="UniProtKB-EC"/>
</dbReference>
<name>A0A415RUQ8_9BACE</name>
<reference evidence="10" key="3">
    <citation type="journal article" date="2021" name="PLoS Genet.">
        <title>Mobile Type VI secretion system loci of the gut Bacteroidales display extensive intra-ecosystem transfer, multi-species spread and geographical clustering.</title>
        <authorList>
            <person name="Garcia-Bayona L."/>
            <person name="Coyne M.J."/>
            <person name="Comstock L.E."/>
        </authorList>
    </citation>
    <scope>NUCLEOTIDE SEQUENCE</scope>
    <source>
        <strain evidence="10">CL11T00C20</strain>
    </source>
</reference>
<reference evidence="9 13" key="2">
    <citation type="submission" date="2020-04" db="EMBL/GenBank/DDBJ databases">
        <authorList>
            <person name="Hitch T.C.A."/>
            <person name="Wylensek D."/>
            <person name="Clavel T."/>
        </authorList>
    </citation>
    <scope>NUCLEOTIDE SEQUENCE [LARGE SCALE GENOMIC DNA]</scope>
    <source>
        <strain evidence="9 13">WCA3-601-WT-5E</strain>
    </source>
</reference>
<dbReference type="InterPro" id="IPR006710">
    <property type="entry name" value="Glyco_hydro_43"/>
</dbReference>
<dbReference type="Gene3D" id="2.115.10.20">
    <property type="entry name" value="Glycosyl hydrolase domain, family 43"/>
    <property type="match status" value="1"/>
</dbReference>
<dbReference type="KEGG" id="beg:INE88_01438"/>
<evidence type="ECO:0000313" key="11">
    <source>
        <dbReference type="EMBL" id="RHF12933.1"/>
    </source>
</evidence>
<dbReference type="SUPFAM" id="SSF75005">
    <property type="entry name" value="Arabinanase/levansucrase/invertase"/>
    <property type="match status" value="1"/>
</dbReference>
<dbReference type="Proteomes" id="UP000679226">
    <property type="component" value="Chromosome"/>
</dbReference>
<evidence type="ECO:0000313" key="10">
    <source>
        <dbReference type="EMBL" id="QUT44637.1"/>
    </source>
</evidence>
<dbReference type="SUPFAM" id="SSF49899">
    <property type="entry name" value="Concanavalin A-like lectins/glucanases"/>
    <property type="match status" value="1"/>
</dbReference>
<evidence type="ECO:0000256" key="3">
    <source>
        <dbReference type="ARBA" id="ARBA00023295"/>
    </source>
</evidence>
<feature type="site" description="Important for catalytic activity, responsible for pKa modulation of the active site Glu and correct orientation of both the proton donor and substrate" evidence="5">
    <location>
        <position position="147"/>
    </location>
</feature>
<proteinExistence type="inferred from homology"/>
<dbReference type="CDD" id="cd18617">
    <property type="entry name" value="GH43_XynB-like"/>
    <property type="match status" value="1"/>
</dbReference>
<keyword evidence="3 6" id="KW-0326">Glycosidase</keyword>
<dbReference type="EMBL" id="QSLA01000001">
    <property type="protein sequence ID" value="RHF12933.1"/>
    <property type="molecule type" value="Genomic_DNA"/>
</dbReference>
<accession>A0A415RUQ8</accession>
<feature type="active site" description="Proton acceptor" evidence="4">
    <location>
        <position position="39"/>
    </location>
</feature>
<dbReference type="Gene3D" id="2.60.120.200">
    <property type="match status" value="1"/>
</dbReference>
<dbReference type="EMBL" id="CP072227">
    <property type="protein sequence ID" value="QUT44637.1"/>
    <property type="molecule type" value="Genomic_DNA"/>
</dbReference>
<evidence type="ECO:0000313" key="12">
    <source>
        <dbReference type="Proteomes" id="UP000283538"/>
    </source>
</evidence>
<dbReference type="EMBL" id="JABAGL010000001">
    <property type="protein sequence ID" value="NME84646.1"/>
    <property type="molecule type" value="Genomic_DNA"/>
</dbReference>
<evidence type="ECO:0000256" key="6">
    <source>
        <dbReference type="RuleBase" id="RU361187"/>
    </source>
</evidence>
<evidence type="ECO:0000256" key="7">
    <source>
        <dbReference type="SAM" id="SignalP"/>
    </source>
</evidence>